<sequence length="149" mass="17228">MYRNILVRHTDRDFQRIVWRTSPDEPIRDYRLRTVTFGVSYSPYLALRIMRQLALDEATRFPRASRVIKGDIFVDDIVSDDNTEAEALAIQQELISISQATGFTLHKWHSNSPALLDAVQPTSSHSERHHNVPFAEMENDMKTKVFGLQ</sequence>
<keyword evidence="2" id="KW-1185">Reference proteome</keyword>
<organism evidence="1 2">
    <name type="scientific">Parnassius mnemosyne</name>
    <name type="common">clouded apollo</name>
    <dbReference type="NCBI Taxonomy" id="213953"/>
    <lineage>
        <taxon>Eukaryota</taxon>
        <taxon>Metazoa</taxon>
        <taxon>Ecdysozoa</taxon>
        <taxon>Arthropoda</taxon>
        <taxon>Hexapoda</taxon>
        <taxon>Insecta</taxon>
        <taxon>Pterygota</taxon>
        <taxon>Neoptera</taxon>
        <taxon>Endopterygota</taxon>
        <taxon>Lepidoptera</taxon>
        <taxon>Glossata</taxon>
        <taxon>Ditrysia</taxon>
        <taxon>Papilionoidea</taxon>
        <taxon>Papilionidae</taxon>
        <taxon>Parnassiinae</taxon>
        <taxon>Parnassini</taxon>
        <taxon>Parnassius</taxon>
        <taxon>Driopa</taxon>
    </lineage>
</organism>
<dbReference type="PANTHER" id="PTHR47331">
    <property type="entry name" value="PHD-TYPE DOMAIN-CONTAINING PROTEIN"/>
    <property type="match status" value="1"/>
</dbReference>
<dbReference type="InterPro" id="IPR043502">
    <property type="entry name" value="DNA/RNA_pol_sf"/>
</dbReference>
<evidence type="ECO:0000313" key="2">
    <source>
        <dbReference type="Proteomes" id="UP001314205"/>
    </source>
</evidence>
<comment type="caution">
    <text evidence="1">The sequence shown here is derived from an EMBL/GenBank/DDBJ whole genome shotgun (WGS) entry which is preliminary data.</text>
</comment>
<protein>
    <recommendedName>
        <fullName evidence="3">Reverse transcriptase domain-containing protein</fullName>
    </recommendedName>
</protein>
<accession>A0AAV1KJW3</accession>
<dbReference type="GO" id="GO:0071897">
    <property type="term" value="P:DNA biosynthetic process"/>
    <property type="evidence" value="ECO:0007669"/>
    <property type="project" value="UniProtKB-ARBA"/>
</dbReference>
<evidence type="ECO:0000313" key="1">
    <source>
        <dbReference type="EMBL" id="CAK1582604.1"/>
    </source>
</evidence>
<gene>
    <name evidence="1" type="ORF">PARMNEM_LOCUS4109</name>
</gene>
<name>A0AAV1KJW3_9NEOP</name>
<dbReference type="AlphaFoldDB" id="A0AAV1KJW3"/>
<reference evidence="1 2" key="1">
    <citation type="submission" date="2023-11" db="EMBL/GenBank/DDBJ databases">
        <authorList>
            <person name="Hedman E."/>
            <person name="Englund M."/>
            <person name="Stromberg M."/>
            <person name="Nyberg Akerstrom W."/>
            <person name="Nylinder S."/>
            <person name="Jareborg N."/>
            <person name="Kallberg Y."/>
            <person name="Kronander E."/>
        </authorList>
    </citation>
    <scope>NUCLEOTIDE SEQUENCE [LARGE SCALE GENOMIC DNA]</scope>
</reference>
<dbReference type="SUPFAM" id="SSF56672">
    <property type="entry name" value="DNA/RNA polymerases"/>
    <property type="match status" value="1"/>
</dbReference>
<dbReference type="EMBL" id="CAVLGL010000046">
    <property type="protein sequence ID" value="CAK1582604.1"/>
    <property type="molecule type" value="Genomic_DNA"/>
</dbReference>
<proteinExistence type="predicted"/>
<dbReference type="Proteomes" id="UP001314205">
    <property type="component" value="Unassembled WGS sequence"/>
</dbReference>
<evidence type="ECO:0008006" key="3">
    <source>
        <dbReference type="Google" id="ProtNLM"/>
    </source>
</evidence>